<evidence type="ECO:0000313" key="2">
    <source>
        <dbReference type="Proteomes" id="UP000264719"/>
    </source>
</evidence>
<protein>
    <submittedName>
        <fullName evidence="1">Chromosomal replication initiator DnaA</fullName>
    </submittedName>
</protein>
<dbReference type="EMBL" id="DMVW01000081">
    <property type="protein sequence ID" value="HAR51776.1"/>
    <property type="molecule type" value="Genomic_DNA"/>
</dbReference>
<proteinExistence type="predicted"/>
<name>A0A348WB64_9RHOB</name>
<feature type="non-terminal residue" evidence="1">
    <location>
        <position position="1"/>
    </location>
</feature>
<accession>A0A348WB64</accession>
<organism evidence="1 2">
    <name type="scientific">Roseovarius nubinhibens</name>
    <dbReference type="NCBI Taxonomy" id="314263"/>
    <lineage>
        <taxon>Bacteria</taxon>
        <taxon>Pseudomonadati</taxon>
        <taxon>Pseudomonadota</taxon>
        <taxon>Alphaproteobacteria</taxon>
        <taxon>Rhodobacterales</taxon>
        <taxon>Roseobacteraceae</taxon>
        <taxon>Roseovarius</taxon>
    </lineage>
</organism>
<dbReference type="Gene3D" id="1.10.8.60">
    <property type="match status" value="1"/>
</dbReference>
<dbReference type="AlphaFoldDB" id="A0A348WB64"/>
<gene>
    <name evidence="1" type="ORF">DCS45_07855</name>
</gene>
<dbReference type="Proteomes" id="UP000264719">
    <property type="component" value="Unassembled WGS sequence"/>
</dbReference>
<evidence type="ECO:0000313" key="1">
    <source>
        <dbReference type="EMBL" id="HAR51776.1"/>
    </source>
</evidence>
<comment type="caution">
    <text evidence="1">The sequence shown here is derived from an EMBL/GenBank/DDBJ whole genome shotgun (WGS) entry which is preliminary data.</text>
</comment>
<sequence>LPYIVPRMPRAFAAARNLVETLDQLALDTGKPINRRLAATALDNLQI</sequence>
<reference evidence="1 2" key="1">
    <citation type="journal article" date="2018" name="Nat. Biotechnol.">
        <title>A standardized bacterial taxonomy based on genome phylogeny substantially revises the tree of life.</title>
        <authorList>
            <person name="Parks D.H."/>
            <person name="Chuvochina M."/>
            <person name="Waite D.W."/>
            <person name="Rinke C."/>
            <person name="Skarshewski A."/>
            <person name="Chaumeil P.A."/>
            <person name="Hugenholtz P."/>
        </authorList>
    </citation>
    <scope>NUCLEOTIDE SEQUENCE [LARGE SCALE GENOMIC DNA]</scope>
    <source>
        <strain evidence="1">UBA9169</strain>
    </source>
</reference>